<dbReference type="EMBL" id="CP010775">
    <property type="protein sequence ID" value="ATG46075.1"/>
    <property type="molecule type" value="Genomic_DNA"/>
</dbReference>
<reference evidence="2" key="5">
    <citation type="journal article" date="2023" name="ChemBioChem">
        <title>Acyltransferase Domain Exchange between Two Independent Type I Polyketide Synthases in the Same Producer Strain of Macrolide Antibiotics.</title>
        <authorList>
            <person name="Kudo F."/>
            <person name="Kishikawa K."/>
            <person name="Tsuboi K."/>
            <person name="Kido T."/>
            <person name="Usui T."/>
            <person name="Hashimoto J."/>
            <person name="Shin-Ya K."/>
            <person name="Miyanaga A."/>
            <person name="Eguchi T."/>
        </authorList>
    </citation>
    <scope>NUCLEOTIDE SEQUENCE</scope>
    <source>
        <strain evidence="2">P13</strain>
        <plasmid evidence="3">pp13_h</plasmid>
        <plasmid evidence="2">pP13_h</plasmid>
    </source>
</reference>
<keyword evidence="4" id="KW-1185">Reference proteome</keyword>
<evidence type="ECO:0000313" key="3">
    <source>
        <dbReference type="Proteomes" id="UP000218606"/>
    </source>
</evidence>
<reference evidence="2 4" key="2">
    <citation type="journal article" date="2017" name="Genome Biol. Evol.">
        <title>Trajectories and Drivers of Genome Evolution in Surface-Associated Marine Phaeobacter.</title>
        <authorList>
            <person name="Freese H.M."/>
            <person name="Sikorski J."/>
            <person name="Bunk B."/>
            <person name="Scheuner C."/>
            <person name="Meier-Kolthoff J.P."/>
            <person name="Sproer C."/>
            <person name="Gram L."/>
            <person name="Overmann J."/>
        </authorList>
    </citation>
    <scope>NUCLEOTIDE SEQUENCE</scope>
    <source>
        <strain evidence="2">P13</strain>
        <strain evidence="1 4">P36</strain>
        <plasmid evidence="3">pp13_h</plasmid>
        <plasmid evidence="2">pP13_h</plasmid>
        <plasmid evidence="1 4">pP36_d</plasmid>
    </source>
</reference>
<keyword evidence="2" id="KW-0614">Plasmid</keyword>
<proteinExistence type="predicted"/>
<sequence>MIRRSITTEPPLMQFMREVLEPFHSVRKRLNLEYRMRKSNAYGSPKHPPQRAAQL</sequence>
<reference evidence="3 4" key="1">
    <citation type="journal article" date="2017" name="Front. Microbiol.">
        <title>Phaeobacter piscinae sp. nov., a species of the Roseobacter group and potential aquaculture probiont.</title>
        <authorList>
            <person name="Sonnenschein E.C."/>
            <person name="Phippen C.B.W."/>
            <person name="Nielsen K.F."/>
            <person name="Mateiu R.V."/>
            <person name="Melchiorsen J."/>
            <person name="Gram L."/>
            <person name="Overmann J."/>
            <person name="Freese H.M."/>
        </authorList>
    </citation>
    <scope>NUCLEOTIDE SEQUENCE [LARGE SCALE GENOMIC DNA]</scope>
    <source>
        <strain evidence="2 3">P13</strain>
        <strain evidence="1 4">P36</strain>
        <plasmid evidence="3">pp13_h</plasmid>
        <plasmid evidence="2">pP13_h</plasmid>
        <plasmid evidence="1 4">pP36_d</plasmid>
    </source>
</reference>
<evidence type="ECO:0000313" key="2">
    <source>
        <dbReference type="EMBL" id="ATG46075.1"/>
    </source>
</evidence>
<gene>
    <name evidence="2" type="ORF">PhaeoP13_04193</name>
    <name evidence="1" type="ORF">PhaeoP36_03944</name>
</gene>
<dbReference type="AlphaFoldDB" id="A0AAN1GX14"/>
<geneLocation type="plasmid" evidence="2">
    <name>pP13_h</name>
</geneLocation>
<protein>
    <submittedName>
        <fullName evidence="2">Uncharacterized protein</fullName>
    </submittedName>
</protein>
<accession>A0AAN1GX14</accession>
<reference evidence="1 4" key="3">
    <citation type="journal article" date="2017" name="Int. J. Syst. Evol. Microbiol.">
        <title>Adaptation of Surface-Associated Bacteria to the Open Ocean: A Genomically Distinct Subpopulation of Phaeobacter gallaeciensis Colonizes Pacific Mesozooplankton.</title>
        <authorList>
            <person name="Freese H.M."/>
            <person name="Methner A."/>
            <person name="Overmann J."/>
        </authorList>
    </citation>
    <scope>NUCLEOTIDE SEQUENCE [LARGE SCALE GENOMIC DNA]</scope>
    <source>
        <strain evidence="1 4">P36</strain>
        <plasmid evidence="1 4">pP36_d</plasmid>
    </source>
</reference>
<dbReference type="EMBL" id="CP010647">
    <property type="protein sequence ID" value="ATG38020.1"/>
    <property type="molecule type" value="Genomic_DNA"/>
</dbReference>
<geneLocation type="plasmid" evidence="3">
    <name>pp13_h</name>
</geneLocation>
<dbReference type="Proteomes" id="UP000218606">
    <property type="component" value="Plasmid pP13_h"/>
</dbReference>
<evidence type="ECO:0000313" key="4">
    <source>
        <dbReference type="Proteomes" id="UP000218891"/>
    </source>
</evidence>
<reference evidence="1 4" key="4">
    <citation type="journal article" date="2018" name="Environ. Microbiol. Rep.">
        <title>Phylogenetic distribution of roseobacticides in the Roseobacter group and their effect on microalgae.</title>
        <authorList>
            <person name="Sonnenschein E.C."/>
            <person name="Phippen C.B."/>
            <person name="Bentzon-Tilia M."/>
            <person name="Rasmussen S.A."/>
            <person name="Nielsen K.F."/>
            <person name="Gram L."/>
        </authorList>
    </citation>
    <scope>NUCLEOTIDE SEQUENCE [LARGE SCALE GENOMIC DNA]</scope>
    <source>
        <strain evidence="1 4">P36</strain>
        <plasmid evidence="1 4">pP36_d</plasmid>
    </source>
</reference>
<organism evidence="2 3">
    <name type="scientific">Phaeobacter piscinae</name>
    <dbReference type="NCBI Taxonomy" id="1580596"/>
    <lineage>
        <taxon>Bacteria</taxon>
        <taxon>Pseudomonadati</taxon>
        <taxon>Pseudomonadota</taxon>
        <taxon>Alphaproteobacteria</taxon>
        <taxon>Rhodobacterales</taxon>
        <taxon>Roseobacteraceae</taxon>
        <taxon>Phaeobacter</taxon>
    </lineage>
</organism>
<name>A0AAN1GX14_9RHOB</name>
<dbReference type="Proteomes" id="UP000218891">
    <property type="component" value="Plasmid pP36_d"/>
</dbReference>
<geneLocation type="plasmid" evidence="1 4">
    <name>pP36_d</name>
</geneLocation>
<evidence type="ECO:0000313" key="1">
    <source>
        <dbReference type="EMBL" id="ATG38020.1"/>
    </source>
</evidence>